<keyword evidence="4 13" id="KW-0812">Transmembrane</keyword>
<feature type="transmembrane region" description="Helical" evidence="14">
    <location>
        <begin position="112"/>
        <end position="137"/>
    </location>
</feature>
<dbReference type="AlphaFoldDB" id="A0A0U1LMI8"/>
<evidence type="ECO:0000256" key="8">
    <source>
        <dbReference type="ARBA" id="ARBA00023098"/>
    </source>
</evidence>
<keyword evidence="17" id="KW-1185">Reference proteome</keyword>
<keyword evidence="7" id="KW-0756">Sterol biosynthesis</keyword>
<gene>
    <name evidence="16" type="ORF">PISL3812_00990</name>
</gene>
<evidence type="ECO:0000256" key="12">
    <source>
        <dbReference type="ARBA" id="ARBA00023235"/>
    </source>
</evidence>
<dbReference type="PROSITE" id="PS51751">
    <property type="entry name" value="EXPERA"/>
    <property type="match status" value="1"/>
</dbReference>
<evidence type="ECO:0000313" key="16">
    <source>
        <dbReference type="EMBL" id="CRG83636.1"/>
    </source>
</evidence>
<keyword evidence="10" id="KW-1207">Sterol metabolism</keyword>
<dbReference type="InterPro" id="IPR033118">
    <property type="entry name" value="EXPERA"/>
</dbReference>
<evidence type="ECO:0000256" key="3">
    <source>
        <dbReference type="ARBA" id="ARBA00022516"/>
    </source>
</evidence>
<dbReference type="GO" id="GO:0000247">
    <property type="term" value="F:C-8 sterol isomerase activity"/>
    <property type="evidence" value="ECO:0007669"/>
    <property type="project" value="TreeGrafter"/>
</dbReference>
<evidence type="ECO:0000256" key="10">
    <source>
        <dbReference type="ARBA" id="ARBA00023166"/>
    </source>
</evidence>
<evidence type="ECO:0000256" key="11">
    <source>
        <dbReference type="ARBA" id="ARBA00023221"/>
    </source>
</evidence>
<keyword evidence="5" id="KW-0752">Steroid biosynthesis</keyword>
<dbReference type="STRING" id="28573.A0A0U1LMI8"/>
<dbReference type="Pfam" id="PF05241">
    <property type="entry name" value="EBP"/>
    <property type="match status" value="1"/>
</dbReference>
<dbReference type="GO" id="GO:0005783">
    <property type="term" value="C:endoplasmic reticulum"/>
    <property type="evidence" value="ECO:0007669"/>
    <property type="project" value="TreeGrafter"/>
</dbReference>
<accession>A0A0U1LMI8</accession>
<comment type="similarity">
    <text evidence="2">Belongs to the EBP family.</text>
</comment>
<dbReference type="GO" id="GO:0016020">
    <property type="term" value="C:membrane"/>
    <property type="evidence" value="ECO:0007669"/>
    <property type="project" value="UniProtKB-SubCell"/>
</dbReference>
<dbReference type="OrthoDB" id="58557at2759"/>
<dbReference type="InterPro" id="IPR007905">
    <property type="entry name" value="EBP"/>
</dbReference>
<evidence type="ECO:0000256" key="6">
    <source>
        <dbReference type="ARBA" id="ARBA00022989"/>
    </source>
</evidence>
<dbReference type="PANTHER" id="PTHR14207:SF0">
    <property type="entry name" value="3-BETA-HYDROXYSTEROID-DELTA(8),DELTA(7)-ISOMERASE"/>
    <property type="match status" value="1"/>
</dbReference>
<keyword evidence="6 13" id="KW-1133">Transmembrane helix</keyword>
<dbReference type="GO" id="GO:0016126">
    <property type="term" value="P:sterol biosynthetic process"/>
    <property type="evidence" value="ECO:0007669"/>
    <property type="project" value="UniProtKB-KW"/>
</dbReference>
<dbReference type="EMBL" id="CVMT01000001">
    <property type="protein sequence ID" value="CRG83636.1"/>
    <property type="molecule type" value="Genomic_DNA"/>
</dbReference>
<evidence type="ECO:0000256" key="13">
    <source>
        <dbReference type="PROSITE-ProRule" id="PRU01087"/>
    </source>
</evidence>
<feature type="transmembrane region" description="Helical" evidence="14">
    <location>
        <begin position="28"/>
        <end position="48"/>
    </location>
</feature>
<reference evidence="16 17" key="1">
    <citation type="submission" date="2015-04" db="EMBL/GenBank/DDBJ databases">
        <authorList>
            <person name="Syromyatnikov M.Y."/>
            <person name="Popov V.N."/>
        </authorList>
    </citation>
    <scope>NUCLEOTIDE SEQUENCE [LARGE SCALE GENOMIC DNA]</scope>
    <source>
        <strain evidence="16">WF-38-12</strain>
    </source>
</reference>
<keyword evidence="9 13" id="KW-0472">Membrane</keyword>
<keyword evidence="11" id="KW-0753">Steroid metabolism</keyword>
<keyword evidence="8" id="KW-0443">Lipid metabolism</keyword>
<dbReference type="Proteomes" id="UP000054383">
    <property type="component" value="Unassembled WGS sequence"/>
</dbReference>
<evidence type="ECO:0000259" key="15">
    <source>
        <dbReference type="PROSITE" id="PS51751"/>
    </source>
</evidence>
<name>A0A0U1LMI8_TALIS</name>
<protein>
    <submittedName>
        <fullName evidence="16">Cholestenol delta-isomerase</fullName>
    </submittedName>
</protein>
<evidence type="ECO:0000256" key="2">
    <source>
        <dbReference type="ARBA" id="ARBA00008337"/>
    </source>
</evidence>
<evidence type="ECO:0000256" key="7">
    <source>
        <dbReference type="ARBA" id="ARBA00023011"/>
    </source>
</evidence>
<evidence type="ECO:0000256" key="5">
    <source>
        <dbReference type="ARBA" id="ARBA00022955"/>
    </source>
</evidence>
<evidence type="ECO:0000256" key="1">
    <source>
        <dbReference type="ARBA" id="ARBA00004141"/>
    </source>
</evidence>
<dbReference type="GO" id="GO:0047750">
    <property type="term" value="F:cholestenol delta-isomerase activity"/>
    <property type="evidence" value="ECO:0007669"/>
    <property type="project" value="InterPro"/>
</dbReference>
<dbReference type="OMA" id="CIAVQHP"/>
<evidence type="ECO:0000256" key="4">
    <source>
        <dbReference type="ARBA" id="ARBA00022692"/>
    </source>
</evidence>
<sequence>METPLHPYYPLGTRIPGYVANVNSLPSLLGQFALLWAAVMGIAWLVIGRTRPSSSTADRLAFVWFCLTASIHLFFEGYFVINHTSIGGDSHLFAELWKEYSLSDSRYLLSDAFLVCMEFITAVFWGPLGFFIAYSIAVQHPARYALQIVISLGQLYGDFLYYATSLFGLFHHGVEFSRPENYYFWVYYFFMNFIWVVIPTCYLKNAIYEVISVFRKVDKMEKTRRVQ</sequence>
<comment type="subcellular location">
    <subcellularLocation>
        <location evidence="1">Membrane</location>
        <topology evidence="1">Multi-pass membrane protein</topology>
    </subcellularLocation>
</comment>
<keyword evidence="12 16" id="KW-0413">Isomerase</keyword>
<keyword evidence="3" id="KW-0444">Lipid biosynthesis</keyword>
<organism evidence="16 17">
    <name type="scientific">Talaromyces islandicus</name>
    <name type="common">Penicillium islandicum</name>
    <dbReference type="NCBI Taxonomy" id="28573"/>
    <lineage>
        <taxon>Eukaryota</taxon>
        <taxon>Fungi</taxon>
        <taxon>Dikarya</taxon>
        <taxon>Ascomycota</taxon>
        <taxon>Pezizomycotina</taxon>
        <taxon>Eurotiomycetes</taxon>
        <taxon>Eurotiomycetidae</taxon>
        <taxon>Eurotiales</taxon>
        <taxon>Trichocomaceae</taxon>
        <taxon>Talaromyces</taxon>
        <taxon>Talaromyces sect. Islandici</taxon>
    </lineage>
</organism>
<evidence type="ECO:0000256" key="9">
    <source>
        <dbReference type="ARBA" id="ARBA00023136"/>
    </source>
</evidence>
<proteinExistence type="inferred from homology"/>
<evidence type="ECO:0000313" key="17">
    <source>
        <dbReference type="Proteomes" id="UP000054383"/>
    </source>
</evidence>
<feature type="transmembrane region" description="Helical" evidence="14">
    <location>
        <begin position="182"/>
        <end position="203"/>
    </location>
</feature>
<dbReference type="PANTHER" id="PTHR14207">
    <property type="entry name" value="STEROL ISOMERASE"/>
    <property type="match status" value="1"/>
</dbReference>
<feature type="domain" description="EXPERA" evidence="15">
    <location>
        <begin position="57"/>
        <end position="203"/>
    </location>
</feature>
<evidence type="ECO:0000256" key="14">
    <source>
        <dbReference type="SAM" id="Phobius"/>
    </source>
</evidence>
<feature type="transmembrane region" description="Helical" evidence="14">
    <location>
        <begin position="60"/>
        <end position="81"/>
    </location>
</feature>
<feature type="transmembrane region" description="Helical" evidence="14">
    <location>
        <begin position="144"/>
        <end position="162"/>
    </location>
</feature>
<dbReference type="GO" id="GO:0004769">
    <property type="term" value="F:steroid Delta-isomerase activity"/>
    <property type="evidence" value="ECO:0007669"/>
    <property type="project" value="TreeGrafter"/>
</dbReference>